<dbReference type="Proteomes" id="UP001476798">
    <property type="component" value="Unassembled WGS sequence"/>
</dbReference>
<keyword evidence="3" id="KW-1185">Reference proteome</keyword>
<feature type="compositionally biased region" description="Basic and acidic residues" evidence="1">
    <location>
        <begin position="67"/>
        <end position="78"/>
    </location>
</feature>
<comment type="caution">
    <text evidence="2">The sequence shown here is derived from an EMBL/GenBank/DDBJ whole genome shotgun (WGS) entry which is preliminary data.</text>
</comment>
<evidence type="ECO:0000313" key="2">
    <source>
        <dbReference type="EMBL" id="MEQ2177043.1"/>
    </source>
</evidence>
<evidence type="ECO:0000313" key="3">
    <source>
        <dbReference type="Proteomes" id="UP001476798"/>
    </source>
</evidence>
<sequence>MNKLETVRQIRFKPEMRNIKDHNGRSGSNPNIILLFTNHKPCLKAERKRKGHISFLNYTTVGGSQSTRREPMHARGEHANSMQKDPGQKLNPGPSCCKATVLPTVALCSPPSIFSLLYFSFY</sequence>
<proteinExistence type="predicted"/>
<gene>
    <name evidence="2" type="ORF">GOODEAATRI_034466</name>
</gene>
<accession>A0ABV0P2T3</accession>
<name>A0ABV0P2T3_9TELE</name>
<evidence type="ECO:0000256" key="1">
    <source>
        <dbReference type="SAM" id="MobiDB-lite"/>
    </source>
</evidence>
<organism evidence="2 3">
    <name type="scientific">Goodea atripinnis</name>
    <dbReference type="NCBI Taxonomy" id="208336"/>
    <lineage>
        <taxon>Eukaryota</taxon>
        <taxon>Metazoa</taxon>
        <taxon>Chordata</taxon>
        <taxon>Craniata</taxon>
        <taxon>Vertebrata</taxon>
        <taxon>Euteleostomi</taxon>
        <taxon>Actinopterygii</taxon>
        <taxon>Neopterygii</taxon>
        <taxon>Teleostei</taxon>
        <taxon>Neoteleostei</taxon>
        <taxon>Acanthomorphata</taxon>
        <taxon>Ovalentaria</taxon>
        <taxon>Atherinomorphae</taxon>
        <taxon>Cyprinodontiformes</taxon>
        <taxon>Goodeidae</taxon>
        <taxon>Goodea</taxon>
    </lineage>
</organism>
<reference evidence="2 3" key="1">
    <citation type="submission" date="2021-06" db="EMBL/GenBank/DDBJ databases">
        <authorList>
            <person name="Palmer J.M."/>
        </authorList>
    </citation>
    <scope>NUCLEOTIDE SEQUENCE [LARGE SCALE GENOMIC DNA]</scope>
    <source>
        <strain evidence="2 3">GA_2019</strain>
        <tissue evidence="2">Muscle</tissue>
    </source>
</reference>
<protein>
    <submittedName>
        <fullName evidence="2">Uncharacterized protein</fullName>
    </submittedName>
</protein>
<dbReference type="EMBL" id="JAHRIO010058939">
    <property type="protein sequence ID" value="MEQ2177043.1"/>
    <property type="molecule type" value="Genomic_DNA"/>
</dbReference>
<feature type="region of interest" description="Disordered" evidence="1">
    <location>
        <begin position="62"/>
        <end position="93"/>
    </location>
</feature>